<proteinExistence type="inferred from homology"/>
<evidence type="ECO:0000256" key="4">
    <source>
        <dbReference type="ARBA" id="ARBA00022833"/>
    </source>
</evidence>
<gene>
    <name evidence="8" type="ORF">SAMN02745824_1329</name>
</gene>
<reference evidence="9" key="1">
    <citation type="submission" date="2016-11" db="EMBL/GenBank/DDBJ databases">
        <authorList>
            <person name="Varghese N."/>
            <person name="Submissions S."/>
        </authorList>
    </citation>
    <scope>NUCLEOTIDE SEQUENCE [LARGE SCALE GENOMIC DNA]</scope>
    <source>
        <strain evidence="9">DSM 22363</strain>
    </source>
</reference>
<keyword evidence="3 6" id="KW-0479">Metal-binding</keyword>
<dbReference type="Proteomes" id="UP000185192">
    <property type="component" value="Unassembled WGS sequence"/>
</dbReference>
<evidence type="ECO:0000256" key="1">
    <source>
        <dbReference type="ARBA" id="ARBA00001947"/>
    </source>
</evidence>
<dbReference type="EMBL" id="FSQW01000001">
    <property type="protein sequence ID" value="SIN63998.1"/>
    <property type="molecule type" value="Genomic_DNA"/>
</dbReference>
<evidence type="ECO:0000313" key="9">
    <source>
        <dbReference type="Proteomes" id="UP000185192"/>
    </source>
</evidence>
<dbReference type="GO" id="GO:0016616">
    <property type="term" value="F:oxidoreductase activity, acting on the CH-OH group of donors, NAD or NADP as acceptor"/>
    <property type="evidence" value="ECO:0007669"/>
    <property type="project" value="UniProtKB-ARBA"/>
</dbReference>
<dbReference type="InterPro" id="IPR011032">
    <property type="entry name" value="GroES-like_sf"/>
</dbReference>
<organism evidence="8 9">
    <name type="scientific">Parasphingorhabdus marina DSM 22363</name>
    <dbReference type="NCBI Taxonomy" id="1123272"/>
    <lineage>
        <taxon>Bacteria</taxon>
        <taxon>Pseudomonadati</taxon>
        <taxon>Pseudomonadota</taxon>
        <taxon>Alphaproteobacteria</taxon>
        <taxon>Sphingomonadales</taxon>
        <taxon>Sphingomonadaceae</taxon>
        <taxon>Parasphingorhabdus</taxon>
    </lineage>
</organism>
<evidence type="ECO:0000256" key="3">
    <source>
        <dbReference type="ARBA" id="ARBA00022723"/>
    </source>
</evidence>
<evidence type="ECO:0000313" key="8">
    <source>
        <dbReference type="EMBL" id="SIN63998.1"/>
    </source>
</evidence>
<evidence type="ECO:0000256" key="5">
    <source>
        <dbReference type="ARBA" id="ARBA00023002"/>
    </source>
</evidence>
<evidence type="ECO:0000256" key="6">
    <source>
        <dbReference type="RuleBase" id="RU361277"/>
    </source>
</evidence>
<dbReference type="CDD" id="cd08278">
    <property type="entry name" value="benzyl_alcohol_DH"/>
    <property type="match status" value="1"/>
</dbReference>
<dbReference type="InterPro" id="IPR013154">
    <property type="entry name" value="ADH-like_N"/>
</dbReference>
<dbReference type="PANTHER" id="PTHR43350">
    <property type="entry name" value="NAD-DEPENDENT ALCOHOL DEHYDROGENASE"/>
    <property type="match status" value="1"/>
</dbReference>
<evidence type="ECO:0000256" key="2">
    <source>
        <dbReference type="ARBA" id="ARBA00008072"/>
    </source>
</evidence>
<dbReference type="Gene3D" id="3.90.180.10">
    <property type="entry name" value="Medium-chain alcohol dehydrogenases, catalytic domain"/>
    <property type="match status" value="1"/>
</dbReference>
<dbReference type="InterPro" id="IPR020843">
    <property type="entry name" value="ER"/>
</dbReference>
<dbReference type="InterPro" id="IPR036291">
    <property type="entry name" value="NAD(P)-bd_dom_sf"/>
</dbReference>
<dbReference type="AlphaFoldDB" id="A0A1N6CZI5"/>
<dbReference type="STRING" id="1123272.SAMN02745824_1329"/>
<dbReference type="PROSITE" id="PS00059">
    <property type="entry name" value="ADH_ZINC"/>
    <property type="match status" value="1"/>
</dbReference>
<accession>A0A1N6CZI5</accession>
<dbReference type="GO" id="GO:0008270">
    <property type="term" value="F:zinc ion binding"/>
    <property type="evidence" value="ECO:0007669"/>
    <property type="project" value="InterPro"/>
</dbReference>
<keyword evidence="5" id="KW-0560">Oxidoreductase</keyword>
<dbReference type="SUPFAM" id="SSF51735">
    <property type="entry name" value="NAD(P)-binding Rossmann-fold domains"/>
    <property type="match status" value="1"/>
</dbReference>
<comment type="cofactor">
    <cofactor evidence="1 6">
        <name>Zn(2+)</name>
        <dbReference type="ChEBI" id="CHEBI:29105"/>
    </cofactor>
</comment>
<dbReference type="Pfam" id="PF08240">
    <property type="entry name" value="ADH_N"/>
    <property type="match status" value="1"/>
</dbReference>
<dbReference type="InterPro" id="IPR013149">
    <property type="entry name" value="ADH-like_C"/>
</dbReference>
<comment type="similarity">
    <text evidence="2 6">Belongs to the zinc-containing alcohol dehydrogenase family.</text>
</comment>
<dbReference type="Pfam" id="PF00107">
    <property type="entry name" value="ADH_zinc_N"/>
    <property type="match status" value="1"/>
</dbReference>
<dbReference type="InterPro" id="IPR002328">
    <property type="entry name" value="ADH_Zn_CS"/>
</dbReference>
<keyword evidence="4 6" id="KW-0862">Zinc</keyword>
<dbReference type="Gene3D" id="3.40.50.720">
    <property type="entry name" value="NAD(P)-binding Rossmann-like Domain"/>
    <property type="match status" value="1"/>
</dbReference>
<dbReference type="SMART" id="SM00829">
    <property type="entry name" value="PKS_ER"/>
    <property type="match status" value="1"/>
</dbReference>
<name>A0A1N6CZI5_9SPHN</name>
<evidence type="ECO:0000259" key="7">
    <source>
        <dbReference type="SMART" id="SM00829"/>
    </source>
</evidence>
<feature type="domain" description="Enoyl reductase (ER)" evidence="7">
    <location>
        <begin position="25"/>
        <end position="372"/>
    </location>
</feature>
<keyword evidence="9" id="KW-1185">Reference proteome</keyword>
<dbReference type="PANTHER" id="PTHR43350:SF21">
    <property type="entry name" value="S-NITROSOMYCOTHIOL REDUCTASE MSCR"/>
    <property type="match status" value="1"/>
</dbReference>
<protein>
    <submittedName>
        <fullName evidence="8">Aryl-alcohol dehydrogenase</fullName>
    </submittedName>
</protein>
<dbReference type="SUPFAM" id="SSF50129">
    <property type="entry name" value="GroES-like"/>
    <property type="match status" value="1"/>
</dbReference>
<sequence>MMLWLCRKGMAVPRQIRAAVSPGNGALPELETLWLDDPLPDELVIAVRAAAICHTDIGISEWAETPRVYGHEGAGIVVETGSGVKGFRVGDRVAATFGLCGKCRNCIDDHPAYCFENIVLNIEGQRPRPALTRPDGTEIGGAFFQQSSFATHALVTERNIVRIPDDLDFVTAAPLGCGIQTGAGAVINNFAAKPGRPLLVIGCGAVGLAAVMAGKIAGCAPIIASDVQADRLELAAKYGADVTVSGEDPAFVGKVLETSQGGVSYALDSAGTQQTFEAAIACLHPGGNLGILTLPGGFEDPVPHPGGLPFMTTSMTGIIEGDSVPDRFIPWLIEQHRAGKMPYDELITTYPFEDIAKAFAAQKSGDAIKPVLTFESEVQ</sequence>